<organism evidence="2 3">
    <name type="scientific">Paenibacillus albidus</name>
    <dbReference type="NCBI Taxonomy" id="2041023"/>
    <lineage>
        <taxon>Bacteria</taxon>
        <taxon>Bacillati</taxon>
        <taxon>Bacillota</taxon>
        <taxon>Bacilli</taxon>
        <taxon>Bacillales</taxon>
        <taxon>Paenibacillaceae</taxon>
        <taxon>Paenibacillus</taxon>
    </lineage>
</organism>
<dbReference type="AlphaFoldDB" id="A0A917CHN1"/>
<evidence type="ECO:0000313" key="3">
    <source>
        <dbReference type="Proteomes" id="UP000637643"/>
    </source>
</evidence>
<dbReference type="InterPro" id="IPR005151">
    <property type="entry name" value="Tail-specific_protease"/>
</dbReference>
<evidence type="ECO:0000313" key="2">
    <source>
        <dbReference type="EMBL" id="GGF87170.1"/>
    </source>
</evidence>
<protein>
    <recommendedName>
        <fullName evidence="1">Tail specific protease domain-containing protein</fullName>
    </recommendedName>
</protein>
<keyword evidence="3" id="KW-1185">Reference proteome</keyword>
<accession>A0A917CHN1</accession>
<proteinExistence type="predicted"/>
<dbReference type="Gene3D" id="3.90.226.10">
    <property type="entry name" value="2-enoyl-CoA Hydratase, Chain A, domain 1"/>
    <property type="match status" value="1"/>
</dbReference>
<dbReference type="GO" id="GO:0008236">
    <property type="term" value="F:serine-type peptidase activity"/>
    <property type="evidence" value="ECO:0007669"/>
    <property type="project" value="InterPro"/>
</dbReference>
<dbReference type="SUPFAM" id="SSF52096">
    <property type="entry name" value="ClpP/crotonase"/>
    <property type="match status" value="1"/>
</dbReference>
<name>A0A917CHN1_9BACL</name>
<dbReference type="GO" id="GO:0006508">
    <property type="term" value="P:proteolysis"/>
    <property type="evidence" value="ECO:0007669"/>
    <property type="project" value="InterPro"/>
</dbReference>
<evidence type="ECO:0000259" key="1">
    <source>
        <dbReference type="Pfam" id="PF03572"/>
    </source>
</evidence>
<dbReference type="InterPro" id="IPR029045">
    <property type="entry name" value="ClpP/crotonase-like_dom_sf"/>
</dbReference>
<gene>
    <name evidence="2" type="ORF">GCM10010912_35530</name>
</gene>
<dbReference type="Proteomes" id="UP000637643">
    <property type="component" value="Unassembled WGS sequence"/>
</dbReference>
<reference evidence="2" key="2">
    <citation type="submission" date="2020-09" db="EMBL/GenBank/DDBJ databases">
        <authorList>
            <person name="Sun Q."/>
            <person name="Zhou Y."/>
        </authorList>
    </citation>
    <scope>NUCLEOTIDE SEQUENCE</scope>
    <source>
        <strain evidence="2">CGMCC 1.16134</strain>
    </source>
</reference>
<dbReference type="EMBL" id="BMKR01000014">
    <property type="protein sequence ID" value="GGF87170.1"/>
    <property type="molecule type" value="Genomic_DNA"/>
</dbReference>
<comment type="caution">
    <text evidence="2">The sequence shown here is derived from an EMBL/GenBank/DDBJ whole genome shotgun (WGS) entry which is preliminary data.</text>
</comment>
<dbReference type="Pfam" id="PF03572">
    <property type="entry name" value="Peptidase_S41"/>
    <property type="match status" value="1"/>
</dbReference>
<reference evidence="2" key="1">
    <citation type="journal article" date="2014" name="Int. J. Syst. Evol. Microbiol.">
        <title>Complete genome sequence of Corynebacterium casei LMG S-19264T (=DSM 44701T), isolated from a smear-ripened cheese.</title>
        <authorList>
            <consortium name="US DOE Joint Genome Institute (JGI-PGF)"/>
            <person name="Walter F."/>
            <person name="Albersmeier A."/>
            <person name="Kalinowski J."/>
            <person name="Ruckert C."/>
        </authorList>
    </citation>
    <scope>NUCLEOTIDE SEQUENCE</scope>
    <source>
        <strain evidence="2">CGMCC 1.16134</strain>
    </source>
</reference>
<sequence length="114" mass="12054">MPFHPVGFKGKIFLLVDSRVYSAAEGFAVFAKNTNFATLVGARTGGDGIGIDPLLLALPHSGYVASFSFSMGLVSDGSCNEETKTLPDVEVDPDASRPLLDQPAVRRVLELAGK</sequence>
<feature type="domain" description="Tail specific protease" evidence="1">
    <location>
        <begin position="7"/>
        <end position="91"/>
    </location>
</feature>